<sequence length="64" mass="7445">ILIDPELVNRAHSMYTYHLQLGWHSSIHYLTNSSTENYFNSVSDTLENEINPIDKTSDDELSQF</sequence>
<evidence type="ECO:0000313" key="2">
    <source>
        <dbReference type="Proteomes" id="UP000789702"/>
    </source>
</evidence>
<keyword evidence="2" id="KW-1185">Reference proteome</keyword>
<gene>
    <name evidence="1" type="ORF">DHETER_LOCUS3325</name>
</gene>
<feature type="non-terminal residue" evidence="1">
    <location>
        <position position="1"/>
    </location>
</feature>
<protein>
    <submittedName>
        <fullName evidence="1">5486_t:CDS:1</fullName>
    </submittedName>
</protein>
<accession>A0ACA9L492</accession>
<evidence type="ECO:0000313" key="1">
    <source>
        <dbReference type="EMBL" id="CAG8508089.1"/>
    </source>
</evidence>
<proteinExistence type="predicted"/>
<name>A0ACA9L492_9GLOM</name>
<comment type="caution">
    <text evidence="1">The sequence shown here is derived from an EMBL/GenBank/DDBJ whole genome shotgun (WGS) entry which is preliminary data.</text>
</comment>
<organism evidence="1 2">
    <name type="scientific">Dentiscutata heterogama</name>
    <dbReference type="NCBI Taxonomy" id="1316150"/>
    <lineage>
        <taxon>Eukaryota</taxon>
        <taxon>Fungi</taxon>
        <taxon>Fungi incertae sedis</taxon>
        <taxon>Mucoromycota</taxon>
        <taxon>Glomeromycotina</taxon>
        <taxon>Glomeromycetes</taxon>
        <taxon>Diversisporales</taxon>
        <taxon>Gigasporaceae</taxon>
        <taxon>Dentiscutata</taxon>
    </lineage>
</organism>
<reference evidence="1" key="1">
    <citation type="submission" date="2021-06" db="EMBL/GenBank/DDBJ databases">
        <authorList>
            <person name="Kallberg Y."/>
            <person name="Tangrot J."/>
            <person name="Rosling A."/>
        </authorList>
    </citation>
    <scope>NUCLEOTIDE SEQUENCE</scope>
    <source>
        <strain evidence="1">IL203A</strain>
    </source>
</reference>
<dbReference type="EMBL" id="CAJVPU010002817">
    <property type="protein sequence ID" value="CAG8508089.1"/>
    <property type="molecule type" value="Genomic_DNA"/>
</dbReference>
<dbReference type="Proteomes" id="UP000789702">
    <property type="component" value="Unassembled WGS sequence"/>
</dbReference>